<dbReference type="EMBL" id="AMCV02000015">
    <property type="protein sequence ID" value="TDZ21242.1"/>
    <property type="molecule type" value="Genomic_DNA"/>
</dbReference>
<reference evidence="3" key="1">
    <citation type="journal article" date="2013" name="New Phytol.">
        <title>Comparative genomic and transcriptomic analyses reveal the hemibiotrophic stage shift of Colletotrichum fungi.</title>
        <authorList>
            <person name="Gan P."/>
            <person name="Ikeda K."/>
            <person name="Irieda H."/>
            <person name="Narusaka M."/>
            <person name="O'Connell R.J."/>
            <person name="Narusaka Y."/>
            <person name="Takano Y."/>
            <person name="Kubo Y."/>
            <person name="Shirasu K."/>
        </authorList>
    </citation>
    <scope>NUCLEOTIDE SEQUENCE [LARGE SCALE GENOMIC DNA]</scope>
    <source>
        <strain evidence="3">104-T / ATCC 96160 / CBS 514.97 / LARS 414 / MAFF 240422</strain>
    </source>
</reference>
<feature type="region of interest" description="Disordered" evidence="1">
    <location>
        <begin position="1"/>
        <end position="54"/>
    </location>
</feature>
<feature type="region of interest" description="Disordered" evidence="1">
    <location>
        <begin position="830"/>
        <end position="861"/>
    </location>
</feature>
<dbReference type="OrthoDB" id="27483at2759"/>
<comment type="caution">
    <text evidence="2">The sequence shown here is derived from an EMBL/GenBank/DDBJ whole genome shotgun (WGS) entry which is preliminary data.</text>
</comment>
<accession>A0A484FTB3</accession>
<evidence type="ECO:0000256" key="1">
    <source>
        <dbReference type="SAM" id="MobiDB-lite"/>
    </source>
</evidence>
<organism evidence="2 3">
    <name type="scientific">Colletotrichum orbiculare (strain 104-T / ATCC 96160 / CBS 514.97 / LARS 414 / MAFF 240422)</name>
    <name type="common">Cucumber anthracnose fungus</name>
    <name type="synonym">Colletotrichum lagenarium</name>
    <dbReference type="NCBI Taxonomy" id="1213857"/>
    <lineage>
        <taxon>Eukaryota</taxon>
        <taxon>Fungi</taxon>
        <taxon>Dikarya</taxon>
        <taxon>Ascomycota</taxon>
        <taxon>Pezizomycotina</taxon>
        <taxon>Sordariomycetes</taxon>
        <taxon>Hypocreomycetidae</taxon>
        <taxon>Glomerellales</taxon>
        <taxon>Glomerellaceae</taxon>
        <taxon>Colletotrichum</taxon>
        <taxon>Colletotrichum orbiculare species complex</taxon>
    </lineage>
</organism>
<feature type="compositionally biased region" description="Acidic residues" evidence="1">
    <location>
        <begin position="24"/>
        <end position="49"/>
    </location>
</feature>
<feature type="compositionally biased region" description="Basic and acidic residues" evidence="1">
    <location>
        <begin position="841"/>
        <end position="852"/>
    </location>
</feature>
<dbReference type="PANTHER" id="PTHR33099:SF7">
    <property type="entry name" value="MYND-TYPE DOMAIN-CONTAINING PROTEIN"/>
    <property type="match status" value="1"/>
</dbReference>
<keyword evidence="3" id="KW-1185">Reference proteome</keyword>
<name>A0A484FTB3_COLOR</name>
<proteinExistence type="predicted"/>
<evidence type="ECO:0000313" key="3">
    <source>
        <dbReference type="Proteomes" id="UP000014480"/>
    </source>
</evidence>
<dbReference type="Proteomes" id="UP000014480">
    <property type="component" value="Unassembled WGS sequence"/>
</dbReference>
<reference evidence="3" key="2">
    <citation type="journal article" date="2019" name="Mol. Plant Microbe Interact.">
        <title>Genome sequence resources for four phytopathogenic fungi from the Colletotrichum orbiculare species complex.</title>
        <authorList>
            <person name="Gan P."/>
            <person name="Tsushima A."/>
            <person name="Narusaka M."/>
            <person name="Narusaka Y."/>
            <person name="Takano Y."/>
            <person name="Kubo Y."/>
            <person name="Shirasu K."/>
        </authorList>
    </citation>
    <scope>GENOME REANNOTATION</scope>
    <source>
        <strain evidence="3">104-T / ATCC 96160 / CBS 514.97 / LARS 414 / MAFF 240422</strain>
    </source>
</reference>
<dbReference type="AlphaFoldDB" id="A0A484FTB3"/>
<feature type="compositionally biased region" description="Low complexity" evidence="1">
    <location>
        <begin position="831"/>
        <end position="840"/>
    </location>
</feature>
<sequence length="861" mass="97955">MCFPASHTDQRSYSLPMGLHPDDPDGDGEDDYEDEYDDEDNEDNEEDYKDELPPFEDCFGTDLAMTFDDVQTAGDIATFARHPALVNPGIRIEGHPVIPLPLTPGDAELLKRTCEQGSSGKGDRTIGDKTWKLAFSQFELVNPAWPDFLDNLACELVDKLGIPGVSAEPRELVLCETRSCFQLDGESEKERNAIATMVICLPSEHEGGDVHLVFGDDKRTFSTAESPAFKMTTMAWFSDVQHEVAVLESGHRLTLTYDFVPLMMLGSHPKAEFWGQQKETVDNMLNKLQEDYPDQNIVVYPLDQYYREMKREDLSKEEYEAAPRTKLDRLFTPEGCIIAKNIRIDKSHVSIMEKFKRCAVDSDNSYYDETDDTDGESILYRNMVAVLFRKEALHQILVGPRGFQGSSLDSLISLVVEDAQKHWGDPTTRDATHSFLKAVTDSPPCRDIDLSTALKLMHYAFKLDDKDINLKVTKVVAAHRNPGVREDCQYFLCDLLVGQFSENPDIVDWDQWVTEFILEDMPFFAESLKSRSDDKEWIKNTLVEGLVTCGDRLLLYEVLLVVFGDEDISRHVNADLVYREIIQRGTPQLLMKREECSLLRMSRLETLGHYATIFDNALTLGLKDDACRFLESCCHDLLSNRPTWPSHERLTSPAAGALLVPVVQSLDKHECPCPPSLKAVFEFVLREGVLGDLQPPSKPEGWKRTTIRVCNQWTFPRRCPLCAPLDDFLANKDEEKWTHELNDAERRHVEDVLSSDIMRGHLKFMKERRGPGGTYIVQKTNKQYEDELNFHRGRVSRIKKDLSSLRKPILSEMLGNDLYQELILLKKPRRTAAAATTGTKRPAEEAADEAGRNRRARRGRQ</sequence>
<evidence type="ECO:0008006" key="4">
    <source>
        <dbReference type="Google" id="ProtNLM"/>
    </source>
</evidence>
<protein>
    <recommendedName>
        <fullName evidence="4">2og-fe oxygenase superfamily protein</fullName>
    </recommendedName>
</protein>
<evidence type="ECO:0000313" key="2">
    <source>
        <dbReference type="EMBL" id="TDZ21242.1"/>
    </source>
</evidence>
<gene>
    <name evidence="2" type="ORF">Cob_v005894</name>
</gene>
<dbReference type="PANTHER" id="PTHR33099">
    <property type="entry name" value="FE2OG DIOXYGENASE DOMAIN-CONTAINING PROTEIN"/>
    <property type="match status" value="1"/>
</dbReference>